<gene>
    <name evidence="2" type="ORF">CSUIS_0819</name>
    <name evidence="3" type="ORF">V2I23_00745</name>
</gene>
<evidence type="ECO:0000313" key="3">
    <source>
        <dbReference type="EMBL" id="MEE3743820.1"/>
    </source>
</evidence>
<dbReference type="RefSeq" id="WP_141083156.1">
    <property type="nucleotide sequence ID" value="NZ_CP018789.1"/>
</dbReference>
<feature type="transmembrane region" description="Helical" evidence="1">
    <location>
        <begin position="7"/>
        <end position="28"/>
    </location>
</feature>
<evidence type="ECO:0008006" key="6">
    <source>
        <dbReference type="Google" id="ProtNLM"/>
    </source>
</evidence>
<reference evidence="4" key="1">
    <citation type="journal article" date="2017" name="Genome Biol. Evol.">
        <title>Comparative Genomic Analysis Identifies a Campylobacter Clade Deficient in Selenium Metabolism.</title>
        <authorList>
            <person name="Miller W.G."/>
            <person name="Yee E."/>
            <person name="Lopes B.S."/>
            <person name="Chapman M.H."/>
            <person name="Huynh S."/>
            <person name="Bono J.L."/>
            <person name="Parker C.T."/>
            <person name="Strachan N.J.C."/>
            <person name="Forbes K.J."/>
        </authorList>
    </citation>
    <scope>NUCLEOTIDE SEQUENCE [LARGE SCALE GENOMIC DNA]</scope>
    <source>
        <strain evidence="4">RM6137</strain>
    </source>
</reference>
<dbReference type="Proteomes" id="UP000194260">
    <property type="component" value="Chromosome"/>
</dbReference>
<proteinExistence type="predicted"/>
<evidence type="ECO:0000313" key="2">
    <source>
        <dbReference type="EMBL" id="ARR00634.1"/>
    </source>
</evidence>
<dbReference type="EMBL" id="CP018789">
    <property type="protein sequence ID" value="ARR00634.1"/>
    <property type="molecule type" value="Genomic_DNA"/>
</dbReference>
<accession>A0A1X9SWH3</accession>
<evidence type="ECO:0000313" key="5">
    <source>
        <dbReference type="Proteomes" id="UP001331664"/>
    </source>
</evidence>
<keyword evidence="1" id="KW-1133">Transmembrane helix</keyword>
<sequence length="181" mass="19793">MRYAFSSIELVISIIIVSIGVYSIPSIIQISHKSASDMILSQAISQSYTKMLNIISHPWSDSIDPALPQPIYHSDTLPLNSLTSRQISQISPNNINNNKNSINGFDGDSGVLKASSKSLLNLDYLIKVKFVDKPNGISSSDAMQISISTKANDQLIILNSYSYNIGEPLIKSLIIPAKEQP</sequence>
<dbReference type="EMBL" id="JAZBRD010000001">
    <property type="protein sequence ID" value="MEE3743820.1"/>
    <property type="molecule type" value="Genomic_DNA"/>
</dbReference>
<keyword evidence="5" id="KW-1185">Reference proteome</keyword>
<name>A0A1X9SWH3_9BACT</name>
<keyword evidence="1" id="KW-0472">Membrane</keyword>
<keyword evidence="1" id="KW-0812">Transmembrane</keyword>
<dbReference type="AlphaFoldDB" id="A0A1X9SWH3"/>
<dbReference type="KEGG" id="camy:CSUIS_0819"/>
<reference evidence="3 5" key="3">
    <citation type="submission" date="2024-01" db="EMBL/GenBank/DDBJ databases">
        <title>Campylobacter porcellus sp. nov.</title>
        <authorList>
            <person name="Papic B."/>
            <person name="Gruntar I."/>
        </authorList>
    </citation>
    <scope>NUCLEOTIDE SEQUENCE [LARGE SCALE GENOMIC DNA]</scope>
    <source>
        <strain evidence="3 5">CX2-4855-23</strain>
    </source>
</reference>
<reference evidence="2" key="2">
    <citation type="journal article" date="2017" name="Genome Biol. Evol.">
        <title>Comparative genomic analysis identifies a Campylobacter clade deficient in selenium metabolism.</title>
        <authorList>
            <person name="Miller W.G."/>
            <person name="Yee E."/>
            <person name="Lopes B.S."/>
            <person name="Chapman M.H."/>
            <person name="Huynh S."/>
            <person name="Bono J.L."/>
            <person name="Parker C.T."/>
            <person name="Strachan N.J.C."/>
            <person name="Forbes K.J."/>
        </authorList>
    </citation>
    <scope>NUCLEOTIDE SEQUENCE [LARGE SCALE GENOMIC DNA]</scope>
    <source>
        <strain evidence="2">RM6137</strain>
    </source>
</reference>
<organism evidence="2 4">
    <name type="scientific">Campylobacter porcelli</name>
    <dbReference type="NCBI Taxonomy" id="1660073"/>
    <lineage>
        <taxon>Bacteria</taxon>
        <taxon>Pseudomonadati</taxon>
        <taxon>Campylobacterota</taxon>
        <taxon>Epsilonproteobacteria</taxon>
        <taxon>Campylobacterales</taxon>
        <taxon>Campylobacteraceae</taxon>
        <taxon>Campylobacter</taxon>
    </lineage>
</organism>
<protein>
    <recommendedName>
        <fullName evidence="6">Type II secretion system protein</fullName>
    </recommendedName>
</protein>
<dbReference type="Proteomes" id="UP001331664">
    <property type="component" value="Unassembled WGS sequence"/>
</dbReference>
<evidence type="ECO:0000313" key="4">
    <source>
        <dbReference type="Proteomes" id="UP000194260"/>
    </source>
</evidence>
<dbReference type="STRING" id="1660073.CSUIS_0819"/>
<evidence type="ECO:0000256" key="1">
    <source>
        <dbReference type="SAM" id="Phobius"/>
    </source>
</evidence>